<dbReference type="OrthoDB" id="9786526at2"/>
<dbReference type="InterPro" id="IPR036388">
    <property type="entry name" value="WH-like_DNA-bd_sf"/>
</dbReference>
<evidence type="ECO:0000259" key="5">
    <source>
        <dbReference type="PROSITE" id="PS50931"/>
    </source>
</evidence>
<dbReference type="EMBL" id="PNBW01000035">
    <property type="protein sequence ID" value="TMO75571.1"/>
    <property type="molecule type" value="Genomic_DNA"/>
</dbReference>
<evidence type="ECO:0000256" key="4">
    <source>
        <dbReference type="ARBA" id="ARBA00023163"/>
    </source>
</evidence>
<proteinExistence type="inferred from homology"/>
<dbReference type="Gene3D" id="1.10.10.10">
    <property type="entry name" value="Winged helix-like DNA-binding domain superfamily/Winged helix DNA-binding domain"/>
    <property type="match status" value="1"/>
</dbReference>
<dbReference type="PANTHER" id="PTHR30579">
    <property type="entry name" value="TRANSCRIPTIONAL REGULATOR"/>
    <property type="match status" value="1"/>
</dbReference>
<evidence type="ECO:0000256" key="3">
    <source>
        <dbReference type="ARBA" id="ARBA00023125"/>
    </source>
</evidence>
<dbReference type="Proteomes" id="UP000307217">
    <property type="component" value="Unassembled WGS sequence"/>
</dbReference>
<dbReference type="RefSeq" id="WP_138590973.1">
    <property type="nucleotide sequence ID" value="NZ_PNBW01000035.1"/>
</dbReference>
<comment type="similarity">
    <text evidence="1">Belongs to the LysR transcriptional regulatory family.</text>
</comment>
<dbReference type="InterPro" id="IPR000847">
    <property type="entry name" value="LysR_HTH_N"/>
</dbReference>
<dbReference type="InterPro" id="IPR050176">
    <property type="entry name" value="LTTR"/>
</dbReference>
<dbReference type="PROSITE" id="PS50931">
    <property type="entry name" value="HTH_LYSR"/>
    <property type="match status" value="1"/>
</dbReference>
<dbReference type="AlphaFoldDB" id="A0A5S3VB88"/>
<dbReference type="Pfam" id="PF00126">
    <property type="entry name" value="HTH_1"/>
    <property type="match status" value="1"/>
</dbReference>
<gene>
    <name evidence="6" type="ORF">CWC19_06190</name>
    <name evidence="7" type="ORF">CWC20_07710</name>
</gene>
<dbReference type="GO" id="GO:0003677">
    <property type="term" value="F:DNA binding"/>
    <property type="evidence" value="ECO:0007669"/>
    <property type="project" value="UniProtKB-KW"/>
</dbReference>
<comment type="caution">
    <text evidence="6">The sequence shown here is derived from an EMBL/GenBank/DDBJ whole genome shotgun (WGS) entry which is preliminary data.</text>
</comment>
<reference evidence="8 9" key="1">
    <citation type="submission" date="2018-01" db="EMBL/GenBank/DDBJ databases">
        <authorList>
            <person name="Paulsen S."/>
            <person name="Gram L.K."/>
        </authorList>
    </citation>
    <scope>NUCLEOTIDE SEQUENCE [LARGE SCALE GENOMIC DNA]</scope>
    <source>
        <strain evidence="6 9">S3790</strain>
        <strain evidence="7 8">S3895</strain>
    </source>
</reference>
<feature type="domain" description="HTH lysR-type" evidence="5">
    <location>
        <begin position="1"/>
        <end position="58"/>
    </location>
</feature>
<reference evidence="6" key="3">
    <citation type="submission" date="2019-09" db="EMBL/GenBank/DDBJ databases">
        <title>Co-occurence of chitin degradation, pigmentation and bioactivity in marine Pseudoalteromonas.</title>
        <authorList>
            <person name="Sonnenschein E.C."/>
            <person name="Bech P.K."/>
        </authorList>
    </citation>
    <scope>NUCLEOTIDE SEQUENCE</scope>
    <source>
        <strain evidence="6">S3790</strain>
        <strain evidence="7">S3895</strain>
    </source>
</reference>
<dbReference type="InterPro" id="IPR005119">
    <property type="entry name" value="LysR_subst-bd"/>
</dbReference>
<keyword evidence="8" id="KW-1185">Reference proteome</keyword>
<dbReference type="SUPFAM" id="SSF53850">
    <property type="entry name" value="Periplasmic binding protein-like II"/>
    <property type="match status" value="1"/>
</dbReference>
<evidence type="ECO:0000313" key="6">
    <source>
        <dbReference type="EMBL" id="TMO69159.1"/>
    </source>
</evidence>
<dbReference type="PRINTS" id="PR00039">
    <property type="entry name" value="HTHLYSR"/>
</dbReference>
<organism evidence="6 9">
    <name type="scientific">Pseudoalteromonas aurantia</name>
    <dbReference type="NCBI Taxonomy" id="43654"/>
    <lineage>
        <taxon>Bacteria</taxon>
        <taxon>Pseudomonadati</taxon>
        <taxon>Pseudomonadota</taxon>
        <taxon>Gammaproteobacteria</taxon>
        <taxon>Alteromonadales</taxon>
        <taxon>Pseudoalteromonadaceae</taxon>
        <taxon>Pseudoalteromonas</taxon>
    </lineage>
</organism>
<evidence type="ECO:0000256" key="1">
    <source>
        <dbReference type="ARBA" id="ARBA00009437"/>
    </source>
</evidence>
<keyword evidence="3" id="KW-0238">DNA-binding</keyword>
<evidence type="ECO:0000313" key="8">
    <source>
        <dbReference type="Proteomes" id="UP000307164"/>
    </source>
</evidence>
<keyword evidence="4" id="KW-0804">Transcription</keyword>
<keyword evidence="2" id="KW-0805">Transcription regulation</keyword>
<dbReference type="GO" id="GO:0003700">
    <property type="term" value="F:DNA-binding transcription factor activity"/>
    <property type="evidence" value="ECO:0007669"/>
    <property type="project" value="InterPro"/>
</dbReference>
<dbReference type="InterPro" id="IPR036390">
    <property type="entry name" value="WH_DNA-bd_sf"/>
</dbReference>
<dbReference type="FunFam" id="1.10.10.10:FF:000001">
    <property type="entry name" value="LysR family transcriptional regulator"/>
    <property type="match status" value="1"/>
</dbReference>
<dbReference type="PROSITE" id="PS51257">
    <property type="entry name" value="PROKAR_LIPOPROTEIN"/>
    <property type="match status" value="1"/>
</dbReference>
<accession>A0A5S3VB88</accession>
<evidence type="ECO:0000313" key="9">
    <source>
        <dbReference type="Proteomes" id="UP000307217"/>
    </source>
</evidence>
<dbReference type="SUPFAM" id="SSF46785">
    <property type="entry name" value="Winged helix' DNA-binding domain"/>
    <property type="match status" value="1"/>
</dbReference>
<dbReference type="EMBL" id="PNBX01000023">
    <property type="protein sequence ID" value="TMO69159.1"/>
    <property type="molecule type" value="Genomic_DNA"/>
</dbReference>
<sequence length="278" mass="31221">MDIELLKTFLEVVKTRHFGRAANNLYITQSAVSCRVRQLEQNLGVSLFSRQRNNIQLTVSGECLLPHAKTILADMQRAKADVALTCDQPMQFTLAATANVWEVFLQNKMHQIVRSLPDTALLAEEKGRQESIKRLFDHSLDLAFMFDPPDVDELVVKQVQTLSIIAVSTVASQNMATFFNEQYVFVDWGKAFSQWHAKQFKEVGIPRISTSTEKVALDLILALGGSMFMDKSHVAHKLASGILHHVTQGPQCPVAIYAVYHKNTEQVENISNTLCDFT</sequence>
<reference evidence="8 9" key="2">
    <citation type="submission" date="2019-06" db="EMBL/GenBank/DDBJ databases">
        <title>Co-occurence of chitin degradation, pigmentation and bioactivity in marine Pseudoalteromonas.</title>
        <authorList>
            <person name="Sonnenschein E.C."/>
            <person name="Bech P.K."/>
        </authorList>
    </citation>
    <scope>NUCLEOTIDE SEQUENCE [LARGE SCALE GENOMIC DNA]</scope>
    <source>
        <strain evidence="9">S3790</strain>
        <strain evidence="8">S3895</strain>
    </source>
</reference>
<evidence type="ECO:0000313" key="7">
    <source>
        <dbReference type="EMBL" id="TMO75571.1"/>
    </source>
</evidence>
<dbReference type="Proteomes" id="UP000307164">
    <property type="component" value="Unassembled WGS sequence"/>
</dbReference>
<dbReference type="PANTHER" id="PTHR30579:SF8">
    <property type="entry name" value="HTH-TYPE TRANSCRIPTIONAL REGULATOR HDFR"/>
    <property type="match status" value="1"/>
</dbReference>
<name>A0A5S3VB88_9GAMM</name>
<dbReference type="Pfam" id="PF03466">
    <property type="entry name" value="LysR_substrate"/>
    <property type="match status" value="1"/>
</dbReference>
<protein>
    <submittedName>
        <fullName evidence="6">LysR family transcriptional regulator</fullName>
    </submittedName>
</protein>
<evidence type="ECO:0000256" key="2">
    <source>
        <dbReference type="ARBA" id="ARBA00023015"/>
    </source>
</evidence>